<evidence type="ECO:0000256" key="1">
    <source>
        <dbReference type="ARBA" id="ARBA00022723"/>
    </source>
</evidence>
<sequence>MDGEGRFGWFGGSIRVESVQALADRLGGEPPERYLRPEAEDDVVIAADMIGGGIPVIDIGKLAENSFDEEEAAKLHSACVHWGFFQIVNHGIPKEIMKKMKDDINEFFKLPMEKEKVSQSPQHIEGYGQTLCIQKDQKVRLGRHAFSTYTSFVLRIMRYWPTKPSSFR</sequence>
<evidence type="ECO:0000259" key="4">
    <source>
        <dbReference type="Pfam" id="PF14226"/>
    </source>
</evidence>
<accession>A0A835UGE2</accession>
<gene>
    <name evidence="5" type="ORF">HPP92_020984</name>
</gene>
<reference evidence="5 6" key="1">
    <citation type="journal article" date="2020" name="Nat. Food">
        <title>A phased Vanilla planifolia genome enables genetic improvement of flavour and production.</title>
        <authorList>
            <person name="Hasing T."/>
            <person name="Tang H."/>
            <person name="Brym M."/>
            <person name="Khazi F."/>
            <person name="Huang T."/>
            <person name="Chambers A.H."/>
        </authorList>
    </citation>
    <scope>NUCLEOTIDE SEQUENCE [LARGE SCALE GENOMIC DNA]</scope>
    <source>
        <tissue evidence="5">Leaf</tissue>
    </source>
</reference>
<dbReference type="InterPro" id="IPR027443">
    <property type="entry name" value="IPNS-like_sf"/>
</dbReference>
<dbReference type="EMBL" id="JADCNL010000011">
    <property type="protein sequence ID" value="KAG0460687.1"/>
    <property type="molecule type" value="Genomic_DNA"/>
</dbReference>
<evidence type="ECO:0000256" key="2">
    <source>
        <dbReference type="ARBA" id="ARBA00023002"/>
    </source>
</evidence>
<feature type="domain" description="Non-haem dioxygenase N-terminal" evidence="4">
    <location>
        <begin position="54"/>
        <end position="143"/>
    </location>
</feature>
<proteinExistence type="predicted"/>
<name>A0A835UGE2_VANPL</name>
<keyword evidence="6" id="KW-1185">Reference proteome</keyword>
<dbReference type="SUPFAM" id="SSF51197">
    <property type="entry name" value="Clavaminate synthase-like"/>
    <property type="match status" value="1"/>
</dbReference>
<dbReference type="InterPro" id="IPR026992">
    <property type="entry name" value="DIOX_N"/>
</dbReference>
<keyword evidence="3" id="KW-0408">Iron</keyword>
<dbReference type="GO" id="GO:0016491">
    <property type="term" value="F:oxidoreductase activity"/>
    <property type="evidence" value="ECO:0007669"/>
    <property type="project" value="UniProtKB-KW"/>
</dbReference>
<comment type="caution">
    <text evidence="5">The sequence shown here is derived from an EMBL/GenBank/DDBJ whole genome shotgun (WGS) entry which is preliminary data.</text>
</comment>
<dbReference type="Pfam" id="PF14226">
    <property type="entry name" value="DIOX_N"/>
    <property type="match status" value="1"/>
</dbReference>
<dbReference type="OrthoDB" id="342726at2759"/>
<keyword evidence="2" id="KW-0560">Oxidoreductase</keyword>
<dbReference type="Proteomes" id="UP000636800">
    <property type="component" value="Chromosome 11"/>
</dbReference>
<organism evidence="5 6">
    <name type="scientific">Vanilla planifolia</name>
    <name type="common">Vanilla</name>
    <dbReference type="NCBI Taxonomy" id="51239"/>
    <lineage>
        <taxon>Eukaryota</taxon>
        <taxon>Viridiplantae</taxon>
        <taxon>Streptophyta</taxon>
        <taxon>Embryophyta</taxon>
        <taxon>Tracheophyta</taxon>
        <taxon>Spermatophyta</taxon>
        <taxon>Magnoliopsida</taxon>
        <taxon>Liliopsida</taxon>
        <taxon>Asparagales</taxon>
        <taxon>Orchidaceae</taxon>
        <taxon>Vanilloideae</taxon>
        <taxon>Vanilleae</taxon>
        <taxon>Vanilla</taxon>
    </lineage>
</organism>
<protein>
    <recommendedName>
        <fullName evidence="4">Non-haem dioxygenase N-terminal domain-containing protein</fullName>
    </recommendedName>
</protein>
<evidence type="ECO:0000313" key="6">
    <source>
        <dbReference type="Proteomes" id="UP000636800"/>
    </source>
</evidence>
<evidence type="ECO:0000313" key="5">
    <source>
        <dbReference type="EMBL" id="KAG0460687.1"/>
    </source>
</evidence>
<dbReference type="GO" id="GO:0046872">
    <property type="term" value="F:metal ion binding"/>
    <property type="evidence" value="ECO:0007669"/>
    <property type="project" value="UniProtKB-KW"/>
</dbReference>
<dbReference type="Gene3D" id="2.60.120.330">
    <property type="entry name" value="B-lactam Antibiotic, Isopenicillin N Synthase, Chain"/>
    <property type="match status" value="1"/>
</dbReference>
<dbReference type="PANTHER" id="PTHR47991">
    <property type="entry name" value="OXOGLUTARATE/IRON-DEPENDENT DIOXYGENASE"/>
    <property type="match status" value="1"/>
</dbReference>
<dbReference type="AlphaFoldDB" id="A0A835UGE2"/>
<keyword evidence="1" id="KW-0479">Metal-binding</keyword>
<dbReference type="InterPro" id="IPR050295">
    <property type="entry name" value="Plant_2OG-oxidoreductases"/>
</dbReference>
<evidence type="ECO:0000256" key="3">
    <source>
        <dbReference type="ARBA" id="ARBA00023004"/>
    </source>
</evidence>